<feature type="region of interest" description="Disordered" evidence="1">
    <location>
        <begin position="123"/>
        <end position="163"/>
    </location>
</feature>
<dbReference type="AlphaFoldDB" id="A0A0K0FBK4"/>
<feature type="signal peptide" evidence="3">
    <location>
        <begin position="1"/>
        <end position="16"/>
    </location>
</feature>
<reference evidence="4" key="1">
    <citation type="submission" date="2014-07" db="EMBL/GenBank/DDBJ databases">
        <authorList>
            <person name="Martin A.A"/>
            <person name="De Silva N."/>
        </authorList>
    </citation>
    <scope>NUCLEOTIDE SEQUENCE</scope>
</reference>
<name>A0A0K0FBK4_STRVS</name>
<evidence type="ECO:0000256" key="3">
    <source>
        <dbReference type="SAM" id="SignalP"/>
    </source>
</evidence>
<accession>A0A0K0FBK4</accession>
<dbReference type="Proteomes" id="UP000035680">
    <property type="component" value="Unassembled WGS sequence"/>
</dbReference>
<organism evidence="4 5">
    <name type="scientific">Strongyloides venezuelensis</name>
    <name type="common">Threadworm</name>
    <dbReference type="NCBI Taxonomy" id="75913"/>
    <lineage>
        <taxon>Eukaryota</taxon>
        <taxon>Metazoa</taxon>
        <taxon>Ecdysozoa</taxon>
        <taxon>Nematoda</taxon>
        <taxon>Chromadorea</taxon>
        <taxon>Rhabditida</taxon>
        <taxon>Tylenchina</taxon>
        <taxon>Panagrolaimomorpha</taxon>
        <taxon>Strongyloidoidea</taxon>
        <taxon>Strongyloididae</taxon>
        <taxon>Strongyloides</taxon>
    </lineage>
</organism>
<protein>
    <submittedName>
        <fullName evidence="5">Secreted protein</fullName>
    </submittedName>
</protein>
<feature type="compositionally biased region" description="Gly residues" evidence="1">
    <location>
        <begin position="123"/>
        <end position="160"/>
    </location>
</feature>
<evidence type="ECO:0000256" key="2">
    <source>
        <dbReference type="SAM" id="Phobius"/>
    </source>
</evidence>
<feature type="transmembrane region" description="Helical" evidence="2">
    <location>
        <begin position="219"/>
        <end position="238"/>
    </location>
</feature>
<evidence type="ECO:0000313" key="4">
    <source>
        <dbReference type="Proteomes" id="UP000035680"/>
    </source>
</evidence>
<sequence length="240" mass="25917">MRLYIIISIFFVLISATRELRHECFTCDDFCDCISPRVSLCPPETRCYTLRSKNGDIEHMGCALSCSSVNRADYEKCEECVGDLCALPNMKLNIDSEKCLNRKSISYKRDIGGGATFNNHQGIGNGAQPGHNGIGQGASPGQVGIGGGTTLGNSGIGHGANPGQVEIGGNVNFDRPYRGGFDRHSSVERDIGDGARPIYDRTPIGSGANPFDKNSVQRINVSNLLNIIFLSLTAIFFYSN</sequence>
<evidence type="ECO:0000313" key="5">
    <source>
        <dbReference type="WBParaSite" id="SVE_0621500.1"/>
    </source>
</evidence>
<feature type="compositionally biased region" description="Basic and acidic residues" evidence="1">
    <location>
        <begin position="182"/>
        <end position="193"/>
    </location>
</feature>
<reference evidence="5" key="2">
    <citation type="submission" date="2015-08" db="UniProtKB">
        <authorList>
            <consortium name="WormBaseParasite"/>
        </authorList>
    </citation>
    <scope>IDENTIFICATION</scope>
</reference>
<keyword evidence="2" id="KW-1133">Transmembrane helix</keyword>
<dbReference type="WBParaSite" id="SVE_0621500.1">
    <property type="protein sequence ID" value="SVE_0621500.1"/>
    <property type="gene ID" value="SVE_0621500"/>
</dbReference>
<keyword evidence="3" id="KW-0732">Signal</keyword>
<evidence type="ECO:0000256" key="1">
    <source>
        <dbReference type="SAM" id="MobiDB-lite"/>
    </source>
</evidence>
<keyword evidence="4" id="KW-1185">Reference proteome</keyword>
<keyword evidence="2" id="KW-0812">Transmembrane</keyword>
<keyword evidence="2" id="KW-0472">Membrane</keyword>
<feature type="chain" id="PRO_5005329697" evidence="3">
    <location>
        <begin position="17"/>
        <end position="240"/>
    </location>
</feature>
<feature type="region of interest" description="Disordered" evidence="1">
    <location>
        <begin position="182"/>
        <end position="207"/>
    </location>
</feature>
<proteinExistence type="predicted"/>